<dbReference type="EMBL" id="JAIWYP010000012">
    <property type="protein sequence ID" value="KAH3725364.1"/>
    <property type="molecule type" value="Genomic_DNA"/>
</dbReference>
<reference evidence="1" key="1">
    <citation type="journal article" date="2019" name="bioRxiv">
        <title>The Genome of the Zebra Mussel, Dreissena polymorpha: A Resource for Invasive Species Research.</title>
        <authorList>
            <person name="McCartney M.A."/>
            <person name="Auch B."/>
            <person name="Kono T."/>
            <person name="Mallez S."/>
            <person name="Zhang Y."/>
            <person name="Obille A."/>
            <person name="Becker A."/>
            <person name="Abrahante J.E."/>
            <person name="Garbe J."/>
            <person name="Badalamenti J.P."/>
            <person name="Herman A."/>
            <person name="Mangelson H."/>
            <person name="Liachko I."/>
            <person name="Sullivan S."/>
            <person name="Sone E.D."/>
            <person name="Koren S."/>
            <person name="Silverstein K.A.T."/>
            <person name="Beckman K.B."/>
            <person name="Gohl D.M."/>
        </authorList>
    </citation>
    <scope>NUCLEOTIDE SEQUENCE</scope>
    <source>
        <strain evidence="1">Duluth1</strain>
        <tissue evidence="1">Whole animal</tissue>
    </source>
</reference>
<evidence type="ECO:0000313" key="1">
    <source>
        <dbReference type="EMBL" id="KAH3725364.1"/>
    </source>
</evidence>
<gene>
    <name evidence="1" type="ORF">DPMN_051197</name>
</gene>
<name>A0A9D4HN31_DREPO</name>
<accession>A0A9D4HN31</accession>
<organism evidence="1 2">
    <name type="scientific">Dreissena polymorpha</name>
    <name type="common">Zebra mussel</name>
    <name type="synonym">Mytilus polymorpha</name>
    <dbReference type="NCBI Taxonomy" id="45954"/>
    <lineage>
        <taxon>Eukaryota</taxon>
        <taxon>Metazoa</taxon>
        <taxon>Spiralia</taxon>
        <taxon>Lophotrochozoa</taxon>
        <taxon>Mollusca</taxon>
        <taxon>Bivalvia</taxon>
        <taxon>Autobranchia</taxon>
        <taxon>Heteroconchia</taxon>
        <taxon>Euheterodonta</taxon>
        <taxon>Imparidentia</taxon>
        <taxon>Neoheterodontei</taxon>
        <taxon>Myida</taxon>
        <taxon>Dreissenoidea</taxon>
        <taxon>Dreissenidae</taxon>
        <taxon>Dreissena</taxon>
    </lineage>
</organism>
<proteinExistence type="predicted"/>
<comment type="caution">
    <text evidence="1">The sequence shown here is derived from an EMBL/GenBank/DDBJ whole genome shotgun (WGS) entry which is preliminary data.</text>
</comment>
<dbReference type="Proteomes" id="UP000828390">
    <property type="component" value="Unassembled WGS sequence"/>
</dbReference>
<dbReference type="AlphaFoldDB" id="A0A9D4HN31"/>
<protein>
    <submittedName>
        <fullName evidence="1">Uncharacterized protein</fullName>
    </submittedName>
</protein>
<keyword evidence="2" id="KW-1185">Reference proteome</keyword>
<dbReference type="InterPro" id="IPR011042">
    <property type="entry name" value="6-blade_b-propeller_TolB-like"/>
</dbReference>
<dbReference type="Gene3D" id="2.120.10.30">
    <property type="entry name" value="TolB, C-terminal domain"/>
    <property type="match status" value="1"/>
</dbReference>
<sequence length="89" mass="9829">MENVTVNVVGTCADAVKRHMKTDKPHAVTFGKKGSEVGEFQDATCITYISGGNVLVTDMINARIQNCTRDGDTSAIYKCDEIYKPWTLR</sequence>
<reference evidence="1" key="2">
    <citation type="submission" date="2020-11" db="EMBL/GenBank/DDBJ databases">
        <authorList>
            <person name="McCartney M.A."/>
            <person name="Auch B."/>
            <person name="Kono T."/>
            <person name="Mallez S."/>
            <person name="Becker A."/>
            <person name="Gohl D.M."/>
            <person name="Silverstein K.A.T."/>
            <person name="Koren S."/>
            <person name="Bechman K.B."/>
            <person name="Herman A."/>
            <person name="Abrahante J.E."/>
            <person name="Garbe J."/>
        </authorList>
    </citation>
    <scope>NUCLEOTIDE SEQUENCE</scope>
    <source>
        <strain evidence="1">Duluth1</strain>
        <tissue evidence="1">Whole animal</tissue>
    </source>
</reference>
<evidence type="ECO:0000313" key="2">
    <source>
        <dbReference type="Proteomes" id="UP000828390"/>
    </source>
</evidence>